<feature type="transmembrane region" description="Helical" evidence="1">
    <location>
        <begin position="21"/>
        <end position="41"/>
    </location>
</feature>
<comment type="caution">
    <text evidence="2">The sequence shown here is derived from an EMBL/GenBank/DDBJ whole genome shotgun (WGS) entry which is preliminary data.</text>
</comment>
<feature type="transmembrane region" description="Helical" evidence="1">
    <location>
        <begin position="136"/>
        <end position="158"/>
    </location>
</feature>
<keyword evidence="1" id="KW-0472">Membrane</keyword>
<dbReference type="Proteomes" id="UP000283765">
    <property type="component" value="Unassembled WGS sequence"/>
</dbReference>
<feature type="transmembrane region" description="Helical" evidence="1">
    <location>
        <begin position="100"/>
        <end position="124"/>
    </location>
</feature>
<proteinExistence type="predicted"/>
<dbReference type="EMBL" id="QRXR01000015">
    <property type="protein sequence ID" value="RGU23049.1"/>
    <property type="molecule type" value="Genomic_DNA"/>
</dbReference>
<keyword evidence="1" id="KW-1133">Transmembrane helix</keyword>
<feature type="transmembrane region" description="Helical" evidence="1">
    <location>
        <begin position="230"/>
        <end position="247"/>
    </location>
</feature>
<evidence type="ECO:0000256" key="1">
    <source>
        <dbReference type="SAM" id="Phobius"/>
    </source>
</evidence>
<organism evidence="2 3">
    <name type="scientific">Agathobacter rectalis</name>
    <dbReference type="NCBI Taxonomy" id="39491"/>
    <lineage>
        <taxon>Bacteria</taxon>
        <taxon>Bacillati</taxon>
        <taxon>Bacillota</taxon>
        <taxon>Clostridia</taxon>
        <taxon>Lachnospirales</taxon>
        <taxon>Lachnospiraceae</taxon>
        <taxon>Agathobacter</taxon>
    </lineage>
</organism>
<reference evidence="2 3" key="1">
    <citation type="submission" date="2018-08" db="EMBL/GenBank/DDBJ databases">
        <title>A genome reference for cultivated species of the human gut microbiota.</title>
        <authorList>
            <person name="Zou Y."/>
            <person name="Xue W."/>
            <person name="Luo G."/>
        </authorList>
    </citation>
    <scope>NUCLEOTIDE SEQUENCE [LARGE SCALE GENOMIC DNA]</scope>
    <source>
        <strain evidence="2 3">AF17-27</strain>
    </source>
</reference>
<dbReference type="RefSeq" id="WP_022279565.1">
    <property type="nucleotide sequence ID" value="NZ_QRXR01000015.1"/>
</dbReference>
<accession>A0A412RKK2</accession>
<gene>
    <name evidence="2" type="ORF">DWW89_10075</name>
</gene>
<feature type="transmembrane region" description="Helical" evidence="1">
    <location>
        <begin position="163"/>
        <end position="183"/>
    </location>
</feature>
<feature type="transmembrane region" description="Helical" evidence="1">
    <location>
        <begin position="47"/>
        <end position="71"/>
    </location>
</feature>
<name>A0A412RKK2_9FIRM</name>
<protein>
    <submittedName>
        <fullName evidence="2">Uncharacterized protein</fullName>
    </submittedName>
</protein>
<dbReference type="Pfam" id="PF12730">
    <property type="entry name" value="ABC2_membrane_4"/>
    <property type="match status" value="1"/>
</dbReference>
<sequence>MLKVYLNELRKVKRQKTVRMIMLVGVLMPTFSFALCLHNGYRFRNLVGMNILLGNFLVAPFLFSIILVMLFSMEEQNDTLKTILVTAVPKSKILLSKIEVAFTFVLIFSIINCLYTFAGGIFLGMSSAFVLKALKALFITVIAAVCGTAPVLLVIVVFHKKHLIALILANCFVLIDFLFVWQLTMLNCLKLHLPICIAYRITYPLSIVEYTPNLQYGLDALYYPAFRGELLLVIVVCISMLGGILIYNGQEV</sequence>
<keyword evidence="1" id="KW-0812">Transmembrane</keyword>
<evidence type="ECO:0000313" key="3">
    <source>
        <dbReference type="Proteomes" id="UP000283765"/>
    </source>
</evidence>
<dbReference type="AlphaFoldDB" id="A0A412RKK2"/>
<evidence type="ECO:0000313" key="2">
    <source>
        <dbReference type="EMBL" id="RGU23049.1"/>
    </source>
</evidence>